<protein>
    <submittedName>
        <fullName evidence="2">(raccoon dog) hypothetical protein</fullName>
    </submittedName>
</protein>
<name>A0A811YDG4_NYCPR</name>
<evidence type="ECO:0000313" key="2">
    <source>
        <dbReference type="EMBL" id="CAD7674918.1"/>
    </source>
</evidence>
<evidence type="ECO:0000256" key="1">
    <source>
        <dbReference type="SAM" id="MobiDB-lite"/>
    </source>
</evidence>
<feature type="compositionally biased region" description="Low complexity" evidence="1">
    <location>
        <begin position="23"/>
        <end position="37"/>
    </location>
</feature>
<organism evidence="2 3">
    <name type="scientific">Nyctereutes procyonoides</name>
    <name type="common">Raccoon dog</name>
    <name type="synonym">Canis procyonoides</name>
    <dbReference type="NCBI Taxonomy" id="34880"/>
    <lineage>
        <taxon>Eukaryota</taxon>
        <taxon>Metazoa</taxon>
        <taxon>Chordata</taxon>
        <taxon>Craniata</taxon>
        <taxon>Vertebrata</taxon>
        <taxon>Euteleostomi</taxon>
        <taxon>Mammalia</taxon>
        <taxon>Eutheria</taxon>
        <taxon>Laurasiatheria</taxon>
        <taxon>Carnivora</taxon>
        <taxon>Caniformia</taxon>
        <taxon>Canidae</taxon>
        <taxon>Nyctereutes</taxon>
    </lineage>
</organism>
<dbReference type="AlphaFoldDB" id="A0A811YDG4"/>
<dbReference type="EMBL" id="CAJHUB010000673">
    <property type="protein sequence ID" value="CAD7674918.1"/>
    <property type="molecule type" value="Genomic_DNA"/>
</dbReference>
<feature type="region of interest" description="Disordered" evidence="1">
    <location>
        <begin position="1"/>
        <end position="95"/>
    </location>
</feature>
<comment type="caution">
    <text evidence="2">The sequence shown here is derived from an EMBL/GenBank/DDBJ whole genome shotgun (WGS) entry which is preliminary data.</text>
</comment>
<keyword evidence="3" id="KW-1185">Reference proteome</keyword>
<accession>A0A811YDG4</accession>
<reference evidence="2" key="1">
    <citation type="submission" date="2020-12" db="EMBL/GenBank/DDBJ databases">
        <authorList>
            <consortium name="Molecular Ecology Group"/>
        </authorList>
    </citation>
    <scope>NUCLEOTIDE SEQUENCE</scope>
    <source>
        <strain evidence="2">TBG_1078</strain>
    </source>
</reference>
<dbReference type="Proteomes" id="UP000645828">
    <property type="component" value="Unassembled WGS sequence"/>
</dbReference>
<feature type="compositionally biased region" description="Low complexity" evidence="1">
    <location>
        <begin position="72"/>
        <end position="95"/>
    </location>
</feature>
<evidence type="ECO:0000313" key="3">
    <source>
        <dbReference type="Proteomes" id="UP000645828"/>
    </source>
</evidence>
<sequence length="95" mass="10054">MPRLKLLARRNDPFRLRPGAGGRRPVAAARARVAFLPGRRDAASRVRASPRGSESEGEAPGRPPARPRPRGRSSPGAGPRPARAAPASRRSAPPP</sequence>
<proteinExistence type="predicted"/>
<gene>
    <name evidence="2" type="ORF">NYPRO_LOCUS7713</name>
</gene>